<keyword evidence="1" id="KW-1133">Transmembrane helix</keyword>
<feature type="domain" description="Glycosyl transferase family 1" evidence="2">
    <location>
        <begin position="204"/>
        <end position="357"/>
    </location>
</feature>
<evidence type="ECO:0000256" key="1">
    <source>
        <dbReference type="SAM" id="Phobius"/>
    </source>
</evidence>
<dbReference type="AlphaFoldDB" id="A0A558G9H7"/>
<dbReference type="Proteomes" id="UP000320212">
    <property type="component" value="Unassembled WGS sequence"/>
</dbReference>
<organism evidence="3 4">
    <name type="scientific">Haloferax volcanii</name>
    <name type="common">Halobacterium volcanii</name>
    <dbReference type="NCBI Taxonomy" id="2246"/>
    <lineage>
        <taxon>Archaea</taxon>
        <taxon>Methanobacteriati</taxon>
        <taxon>Methanobacteriota</taxon>
        <taxon>Stenosarchaea group</taxon>
        <taxon>Halobacteria</taxon>
        <taxon>Halobacteriales</taxon>
        <taxon>Haloferacaceae</taxon>
        <taxon>Haloferax</taxon>
    </lineage>
</organism>
<dbReference type="PANTHER" id="PTHR45947">
    <property type="entry name" value="SULFOQUINOVOSYL TRANSFERASE SQD2"/>
    <property type="match status" value="1"/>
</dbReference>
<dbReference type="EMBL" id="VMTR01000083">
    <property type="protein sequence ID" value="TVT94418.1"/>
    <property type="molecule type" value="Genomic_DNA"/>
</dbReference>
<keyword evidence="1" id="KW-0812">Transmembrane</keyword>
<accession>A0A558G9H7</accession>
<evidence type="ECO:0000259" key="2">
    <source>
        <dbReference type="Pfam" id="PF00534"/>
    </source>
</evidence>
<dbReference type="Gene3D" id="3.40.50.2000">
    <property type="entry name" value="Glycogen Phosphorylase B"/>
    <property type="match status" value="2"/>
</dbReference>
<proteinExistence type="predicted"/>
<comment type="caution">
    <text evidence="3">The sequence shown here is derived from an EMBL/GenBank/DDBJ whole genome shotgun (WGS) entry which is preliminary data.</text>
</comment>
<name>A0A558G9H7_HALVO</name>
<gene>
    <name evidence="3" type="ORF">FQA18_11955</name>
</gene>
<reference evidence="3 4" key="1">
    <citation type="submission" date="2019-07" db="EMBL/GenBank/DDBJ databases">
        <title>Draft genome sequence of Haloferax volcanii SS0101, isolated from salt farm in Samut Sakhon, Thailand.</title>
        <authorList>
            <person name="Wanthongcharoen S."/>
            <person name="Yamprayoonswat W."/>
            <person name="Ruangsuj P."/>
            <person name="Thongpramul N."/>
            <person name="Jumpathong W."/>
            <person name="Sittihan S."/>
            <person name="Kanjanavas P."/>
            <person name="Yasawong M."/>
        </authorList>
    </citation>
    <scope>NUCLEOTIDE SEQUENCE [LARGE SCALE GENOMIC DNA]</scope>
    <source>
        <strain evidence="3 4">SS0101</strain>
    </source>
</reference>
<protein>
    <submittedName>
        <fullName evidence="3">Glycosyltransferase family 4 protein</fullName>
    </submittedName>
</protein>
<dbReference type="RefSeq" id="WP_144858925.1">
    <property type="nucleotide sequence ID" value="NZ_VMTR01000083.1"/>
</dbReference>
<dbReference type="InterPro" id="IPR001296">
    <property type="entry name" value="Glyco_trans_1"/>
</dbReference>
<keyword evidence="1" id="KW-0472">Membrane</keyword>
<dbReference type="CDD" id="cd03801">
    <property type="entry name" value="GT4_PimA-like"/>
    <property type="match status" value="1"/>
</dbReference>
<sequence>MSDKVTIYQNIIAPYRKPLFENLGESVDLTVYYSKSNNKDRNWNTSNKGQGYTSEVLNYIEIGPFIINYSLLKTVWKDDTDVIIATDTLQTVFTTVFLALYCSLGQTKFILWSEVFEDDHKFKRLPSMIHSIKNHRLRWVGLVFFKLFITVYRAVLYKCTNKYLAFSEDAKEYLQSNNVAESQIYVVNQVMPKDQIPKSKTKMEKPEEVVILYLGYLRSVKGVDILVKAFRMIDSDNIKLLIAGDGDQRDNLESLASDDERISFLGYVDECEKGGLYSNADIFVLPTFHDPWGLVVNEAVEFGLPIILTKSAACRQTLIQNNGLIIPTDDVHSLKSSIKLLASNSAVRDQMSSESKKVASKYNQLEQEVEPFIQAIES</sequence>
<dbReference type="SUPFAM" id="SSF53756">
    <property type="entry name" value="UDP-Glycosyltransferase/glycogen phosphorylase"/>
    <property type="match status" value="1"/>
</dbReference>
<dbReference type="PANTHER" id="PTHR45947:SF3">
    <property type="entry name" value="SULFOQUINOVOSYL TRANSFERASE SQD2"/>
    <property type="match status" value="1"/>
</dbReference>
<evidence type="ECO:0000313" key="4">
    <source>
        <dbReference type="Proteomes" id="UP000320212"/>
    </source>
</evidence>
<evidence type="ECO:0000313" key="3">
    <source>
        <dbReference type="EMBL" id="TVT94418.1"/>
    </source>
</evidence>
<dbReference type="GO" id="GO:0016757">
    <property type="term" value="F:glycosyltransferase activity"/>
    <property type="evidence" value="ECO:0007669"/>
    <property type="project" value="InterPro"/>
</dbReference>
<dbReference type="Pfam" id="PF00534">
    <property type="entry name" value="Glycos_transf_1"/>
    <property type="match status" value="1"/>
</dbReference>
<dbReference type="InterPro" id="IPR050194">
    <property type="entry name" value="Glycosyltransferase_grp1"/>
</dbReference>
<keyword evidence="3" id="KW-0808">Transferase</keyword>
<feature type="transmembrane region" description="Helical" evidence="1">
    <location>
        <begin position="137"/>
        <end position="155"/>
    </location>
</feature>